<keyword evidence="3" id="KW-1185">Reference proteome</keyword>
<accession>A0A0F5FYN6</accession>
<dbReference type="Proteomes" id="UP000033632">
    <property type="component" value="Unassembled WGS sequence"/>
</dbReference>
<evidence type="ECO:0008006" key="4">
    <source>
        <dbReference type="Google" id="ProtNLM"/>
    </source>
</evidence>
<keyword evidence="1" id="KW-0732">Signal</keyword>
<dbReference type="STRING" id="443610.VE25_02735"/>
<protein>
    <recommendedName>
        <fullName evidence="4">DUF4375 domain-containing protein</fullName>
    </recommendedName>
</protein>
<name>A0A0F5FYN6_9HYPH</name>
<comment type="caution">
    <text evidence="2">The sequence shown here is derived from an EMBL/GenBank/DDBJ whole genome shotgun (WGS) entry which is preliminary data.</text>
</comment>
<evidence type="ECO:0000313" key="3">
    <source>
        <dbReference type="Proteomes" id="UP000033632"/>
    </source>
</evidence>
<dbReference type="AlphaFoldDB" id="A0A0F5FYN6"/>
<reference evidence="2 3" key="1">
    <citation type="submission" date="2015-03" db="EMBL/GenBank/DDBJ databases">
        <authorList>
            <person name="Hassan Y.I."/>
            <person name="Lepp D."/>
            <person name="Li X.-Z."/>
            <person name="Zhou T."/>
        </authorList>
    </citation>
    <scope>NUCLEOTIDE SEQUENCE [LARGE SCALE GENOMIC DNA]</scope>
    <source>
        <strain evidence="2 3">BD-c194</strain>
    </source>
</reference>
<proteinExistence type="predicted"/>
<dbReference type="PATRIC" id="fig|443610.3.peg.3024"/>
<dbReference type="EMBL" id="JZEX01000040">
    <property type="protein sequence ID" value="KKB13297.1"/>
    <property type="molecule type" value="Genomic_DNA"/>
</dbReference>
<evidence type="ECO:0000313" key="2">
    <source>
        <dbReference type="EMBL" id="KKB13297.1"/>
    </source>
</evidence>
<feature type="signal peptide" evidence="1">
    <location>
        <begin position="1"/>
        <end position="32"/>
    </location>
</feature>
<sequence>MGRTRTGKARVAAMFAAALAVGIAMQPAGALALTLKEATTVVDLIEALEPQLGDFAYDDEIAEYWFEEDSYGEGWIAKAGFTAETWNRALGETMRGFMALMPDAEVEATFAGLKQGIEALPQLTEAQKAEALAAIDEEIASFLARRAEGEPFAPIVKPLEDRLRRLTLDEAE</sequence>
<feature type="chain" id="PRO_5002487033" description="DUF4375 domain-containing protein" evidence="1">
    <location>
        <begin position="33"/>
        <end position="172"/>
    </location>
</feature>
<dbReference type="OrthoDB" id="7950212at2"/>
<gene>
    <name evidence="2" type="ORF">VE25_02735</name>
</gene>
<evidence type="ECO:0000256" key="1">
    <source>
        <dbReference type="SAM" id="SignalP"/>
    </source>
</evidence>
<organism evidence="2 3">
    <name type="scientific">Devosia geojensis</name>
    <dbReference type="NCBI Taxonomy" id="443610"/>
    <lineage>
        <taxon>Bacteria</taxon>
        <taxon>Pseudomonadati</taxon>
        <taxon>Pseudomonadota</taxon>
        <taxon>Alphaproteobacteria</taxon>
        <taxon>Hyphomicrobiales</taxon>
        <taxon>Devosiaceae</taxon>
        <taxon>Devosia</taxon>
    </lineage>
</organism>